<evidence type="ECO:0000313" key="1">
    <source>
        <dbReference type="EMBL" id="KRX89156.1"/>
    </source>
</evidence>
<comment type="caution">
    <text evidence="1">The sequence shown here is derived from an EMBL/GenBank/DDBJ whole genome shotgun (WGS) entry which is preliminary data.</text>
</comment>
<name>A0A0V0XMH9_TRIPS</name>
<sequence length="243" mass="27607">MPRDLLRELIKAPAVERSNFSNGHAAKLARRCSIKQLSSIFGACQFDSADAPYWTAETMQADVYNSCVPLQKKLKLKKQPQIFKSSVKALYKMIKLDSENDESGFFYQLLAAKKDSCEGGKRLFNNYLLTSGTGIDVRVIVTEAVDMMSFAWRYSQYGIYNTKLLKKNGLKFEEYAMADDQLQVTYHMADGEITNFIVKTNDDVDNSSKNNSDGEELEELPVSINSVQTFQKFCKQKMKPFCI</sequence>
<dbReference type="Proteomes" id="UP000054815">
    <property type="component" value="Unassembled WGS sequence"/>
</dbReference>
<protein>
    <submittedName>
        <fullName evidence="1">Uncharacterized protein</fullName>
    </submittedName>
</protein>
<gene>
    <name evidence="1" type="ORF">T4E_848</name>
</gene>
<organism evidence="1 2">
    <name type="scientific">Trichinella pseudospiralis</name>
    <name type="common">Parasitic roundworm</name>
    <dbReference type="NCBI Taxonomy" id="6337"/>
    <lineage>
        <taxon>Eukaryota</taxon>
        <taxon>Metazoa</taxon>
        <taxon>Ecdysozoa</taxon>
        <taxon>Nematoda</taxon>
        <taxon>Enoplea</taxon>
        <taxon>Dorylaimia</taxon>
        <taxon>Trichinellida</taxon>
        <taxon>Trichinellidae</taxon>
        <taxon>Trichinella</taxon>
    </lineage>
</organism>
<dbReference type="AlphaFoldDB" id="A0A0V0XMH9"/>
<accession>A0A0V0XMH9</accession>
<reference evidence="1 2" key="1">
    <citation type="submission" date="2015-01" db="EMBL/GenBank/DDBJ databases">
        <title>Evolution of Trichinella species and genotypes.</title>
        <authorList>
            <person name="Korhonen P.K."/>
            <person name="Edoardo P."/>
            <person name="Giuseppe L.R."/>
            <person name="Gasser R.B."/>
        </authorList>
    </citation>
    <scope>NUCLEOTIDE SEQUENCE [LARGE SCALE GENOMIC DNA]</scope>
    <source>
        <strain evidence="1">ISS141</strain>
    </source>
</reference>
<proteinExistence type="predicted"/>
<evidence type="ECO:0000313" key="2">
    <source>
        <dbReference type="Proteomes" id="UP000054815"/>
    </source>
</evidence>
<dbReference type="EMBL" id="JYDU01000208">
    <property type="protein sequence ID" value="KRX89156.1"/>
    <property type="molecule type" value="Genomic_DNA"/>
</dbReference>